<evidence type="ECO:0000313" key="2">
    <source>
        <dbReference type="EMBL" id="PUD98951.1"/>
    </source>
</evidence>
<dbReference type="InterPro" id="IPR009061">
    <property type="entry name" value="DNA-bd_dom_put_sf"/>
</dbReference>
<feature type="domain" description="Helix-turn-helix" evidence="1">
    <location>
        <begin position="8"/>
        <end position="56"/>
    </location>
</feature>
<dbReference type="InterPro" id="IPR041657">
    <property type="entry name" value="HTH_17"/>
</dbReference>
<dbReference type="Gene3D" id="1.10.10.10">
    <property type="entry name" value="Winged helix-like DNA-binding domain superfamily/Winged helix DNA-binding domain"/>
    <property type="match status" value="1"/>
</dbReference>
<dbReference type="GO" id="GO:0003677">
    <property type="term" value="F:DNA binding"/>
    <property type="evidence" value="ECO:0007669"/>
    <property type="project" value="InterPro"/>
</dbReference>
<evidence type="ECO:0000313" key="3">
    <source>
        <dbReference type="Proteomes" id="UP000250928"/>
    </source>
</evidence>
<dbReference type="AlphaFoldDB" id="A0A657Q7J8"/>
<dbReference type="SUPFAM" id="SSF46955">
    <property type="entry name" value="Putative DNA-binding domain"/>
    <property type="match status" value="1"/>
</dbReference>
<dbReference type="InterPro" id="IPR010093">
    <property type="entry name" value="SinI_DNA-bd"/>
</dbReference>
<dbReference type="Pfam" id="PF12728">
    <property type="entry name" value="HTH_17"/>
    <property type="match status" value="1"/>
</dbReference>
<protein>
    <submittedName>
        <fullName evidence="2">Transcriptional regulator</fullName>
    </submittedName>
</protein>
<reference evidence="2 3" key="1">
    <citation type="submission" date="2018-01" db="EMBL/GenBank/DDBJ databases">
        <title>Novel co-symbiosis in the lucinid bivalve Phacoides pectinatus.</title>
        <authorList>
            <person name="Lim S.J."/>
            <person name="Davis B.G."/>
            <person name="Gill D.E."/>
            <person name="Engel A.S."/>
            <person name="Anderson L.C."/>
            <person name="Campbell B.J."/>
        </authorList>
    </citation>
    <scope>NUCLEOTIDE SEQUENCE [LARGE SCALE GENOMIC DNA]</scope>
    <source>
        <strain evidence="2">N3_P5</strain>
    </source>
</reference>
<dbReference type="Proteomes" id="UP000250928">
    <property type="component" value="Unassembled WGS sequence"/>
</dbReference>
<dbReference type="EMBL" id="PQCO01000279">
    <property type="protein sequence ID" value="PUD98951.1"/>
    <property type="molecule type" value="Genomic_DNA"/>
</dbReference>
<dbReference type="InterPro" id="IPR036388">
    <property type="entry name" value="WH-like_DNA-bd_sf"/>
</dbReference>
<organism evidence="2 3">
    <name type="scientific">Candidatus Sedimenticola endophacoides</name>
    <dbReference type="NCBI Taxonomy" id="2548426"/>
    <lineage>
        <taxon>Bacteria</taxon>
        <taxon>Pseudomonadati</taxon>
        <taxon>Pseudomonadota</taxon>
        <taxon>Gammaproteobacteria</taxon>
        <taxon>Chromatiales</taxon>
        <taxon>Sedimenticolaceae</taxon>
        <taxon>Sedimenticola</taxon>
    </lineage>
</organism>
<comment type="caution">
    <text evidence="2">The sequence shown here is derived from an EMBL/GenBank/DDBJ whole genome shotgun (WGS) entry which is preliminary data.</text>
</comment>
<evidence type="ECO:0000259" key="1">
    <source>
        <dbReference type="Pfam" id="PF12728"/>
    </source>
</evidence>
<proteinExistence type="predicted"/>
<sequence>MNEIEDRWLSITEICKHLGVSNDTVYKWIDKHGMPAHRMGRLWKFKKSQVDAWVESGGAAEPGNSSSGGKQ</sequence>
<accession>A0A657Q7J8</accession>
<gene>
    <name evidence="2" type="ORF">C3L24_11805</name>
</gene>
<dbReference type="NCBIfam" id="TIGR01764">
    <property type="entry name" value="excise"/>
    <property type="match status" value="1"/>
</dbReference>
<name>A0A657Q7J8_9GAMM</name>